<dbReference type="PANTHER" id="PTHR19136">
    <property type="entry name" value="MOLYBDENUM COFACTOR GUANYLYLTRANSFERASE"/>
    <property type="match status" value="1"/>
</dbReference>
<evidence type="ECO:0000259" key="9">
    <source>
        <dbReference type="Pfam" id="PF12804"/>
    </source>
</evidence>
<dbReference type="PANTHER" id="PTHR19136:SF81">
    <property type="entry name" value="MOLYBDENUM COFACTOR GUANYLYLTRANSFERASE"/>
    <property type="match status" value="1"/>
</dbReference>
<keyword evidence="10" id="KW-0548">Nucleotidyltransferase</keyword>
<evidence type="ECO:0000256" key="1">
    <source>
        <dbReference type="ARBA" id="ARBA00022490"/>
    </source>
</evidence>
<comment type="caution">
    <text evidence="8">Lacks conserved residue(s) required for the propagation of feature annotation.</text>
</comment>
<evidence type="ECO:0000256" key="3">
    <source>
        <dbReference type="ARBA" id="ARBA00022723"/>
    </source>
</evidence>
<dbReference type="Proteomes" id="UP000199072">
    <property type="component" value="Unassembled WGS sequence"/>
</dbReference>
<evidence type="ECO:0000313" key="11">
    <source>
        <dbReference type="Proteomes" id="UP000199072"/>
    </source>
</evidence>
<accession>A0A1G7HVZ0</accession>
<dbReference type="CDD" id="cd02503">
    <property type="entry name" value="MobA"/>
    <property type="match status" value="1"/>
</dbReference>
<dbReference type="GO" id="GO:0005737">
    <property type="term" value="C:cytoplasm"/>
    <property type="evidence" value="ECO:0007669"/>
    <property type="project" value="UniProtKB-SubCell"/>
</dbReference>
<dbReference type="GO" id="GO:0006777">
    <property type="term" value="P:Mo-molybdopterin cofactor biosynthetic process"/>
    <property type="evidence" value="ECO:0007669"/>
    <property type="project" value="UniProtKB-KW"/>
</dbReference>
<evidence type="ECO:0000256" key="8">
    <source>
        <dbReference type="HAMAP-Rule" id="MF_00316"/>
    </source>
</evidence>
<dbReference type="GO" id="GO:0061603">
    <property type="term" value="F:molybdenum cofactor guanylyltransferase activity"/>
    <property type="evidence" value="ECO:0007669"/>
    <property type="project" value="UniProtKB-EC"/>
</dbReference>
<organism evidence="10 11">
    <name type="scientific">Mucilaginibacter pineti</name>
    <dbReference type="NCBI Taxonomy" id="1391627"/>
    <lineage>
        <taxon>Bacteria</taxon>
        <taxon>Pseudomonadati</taxon>
        <taxon>Bacteroidota</taxon>
        <taxon>Sphingobacteriia</taxon>
        <taxon>Sphingobacteriales</taxon>
        <taxon>Sphingobacteriaceae</taxon>
        <taxon>Mucilaginibacter</taxon>
    </lineage>
</organism>
<dbReference type="InterPro" id="IPR029044">
    <property type="entry name" value="Nucleotide-diphossugar_trans"/>
</dbReference>
<evidence type="ECO:0000256" key="7">
    <source>
        <dbReference type="ARBA" id="ARBA00023150"/>
    </source>
</evidence>
<dbReference type="GO" id="GO:0046872">
    <property type="term" value="F:metal ion binding"/>
    <property type="evidence" value="ECO:0007669"/>
    <property type="project" value="UniProtKB-KW"/>
</dbReference>
<dbReference type="EMBL" id="FNAI01000012">
    <property type="protein sequence ID" value="SDF04344.1"/>
    <property type="molecule type" value="Genomic_DNA"/>
</dbReference>
<reference evidence="10 11" key="1">
    <citation type="submission" date="2016-10" db="EMBL/GenBank/DDBJ databases">
        <authorList>
            <person name="de Groot N.N."/>
        </authorList>
    </citation>
    <scope>NUCLEOTIDE SEQUENCE [LARGE SCALE GENOMIC DNA]</scope>
    <source>
        <strain evidence="10 11">47C3B</strain>
    </source>
</reference>
<dbReference type="GO" id="GO:0005525">
    <property type="term" value="F:GTP binding"/>
    <property type="evidence" value="ECO:0007669"/>
    <property type="project" value="UniProtKB-UniRule"/>
</dbReference>
<evidence type="ECO:0000313" key="10">
    <source>
        <dbReference type="EMBL" id="SDF04344.1"/>
    </source>
</evidence>
<evidence type="ECO:0000256" key="2">
    <source>
        <dbReference type="ARBA" id="ARBA00022679"/>
    </source>
</evidence>
<dbReference type="HAMAP" id="MF_00316">
    <property type="entry name" value="MobA"/>
    <property type="match status" value="1"/>
</dbReference>
<keyword evidence="11" id="KW-1185">Reference proteome</keyword>
<dbReference type="RefSeq" id="WP_205411333.1">
    <property type="nucleotide sequence ID" value="NZ_FNAI01000012.1"/>
</dbReference>
<feature type="binding site" evidence="8">
    <location>
        <position position="293"/>
    </location>
    <ligand>
        <name>Mg(2+)</name>
        <dbReference type="ChEBI" id="CHEBI:18420"/>
    </ligand>
</feature>
<dbReference type="Gene3D" id="3.90.550.10">
    <property type="entry name" value="Spore Coat Polysaccharide Biosynthesis Protein SpsA, Chain A"/>
    <property type="match status" value="1"/>
</dbReference>
<dbReference type="Pfam" id="PF12804">
    <property type="entry name" value="NTP_transf_3"/>
    <property type="match status" value="1"/>
</dbReference>
<keyword evidence="5 8" id="KW-0460">Magnesium</keyword>
<keyword evidence="4 8" id="KW-0547">Nucleotide-binding</keyword>
<sequence>MTLNEHNKPSGQHRKHAKLARPATGNFGRNEWAILGGPCTVIKLLADDVIAALSATYKCAYVDTSHNDDITLVPGRLNSGAIVDYTDQINYQQLNFQNPLMTYQLKQQFANADLVLVNGNHQQAKAQVVIIDINKRASLLKRATQLTNIELFLLADNSDDVFDFIKETIPNWQQMPVYKLADRDKIIGFFEDKLQKARPVLNGLVLAGGQSQRMGFDKGNINWHGKPQRYHMADMLKPFCNDVFISHRTGQHNHTDQQYPVLEDTFTGLGPFGAILSAFREKPDSAWLVLACDLPLMDEATLRNLVAWRNSSSVATAYHSTVTDFPEPLITIWEPKSYPILLSYLAQGYSCPRKVLINTDITLLNAPDPEALTNVNTPEELEKIKRIIYQKTATTP</sequence>
<comment type="catalytic activity">
    <reaction evidence="8">
        <text>Mo-molybdopterin + GTP + H(+) = Mo-molybdopterin guanine dinucleotide + diphosphate</text>
        <dbReference type="Rhea" id="RHEA:34243"/>
        <dbReference type="ChEBI" id="CHEBI:15378"/>
        <dbReference type="ChEBI" id="CHEBI:33019"/>
        <dbReference type="ChEBI" id="CHEBI:37565"/>
        <dbReference type="ChEBI" id="CHEBI:71302"/>
        <dbReference type="ChEBI" id="CHEBI:71310"/>
        <dbReference type="EC" id="2.7.7.77"/>
    </reaction>
</comment>
<keyword evidence="6 8" id="KW-0342">GTP-binding</keyword>
<protein>
    <recommendedName>
        <fullName evidence="8">Probable molybdenum cofactor guanylyltransferase</fullName>
        <shortName evidence="8">MoCo guanylyltransferase</shortName>
        <ecNumber evidence="8">2.7.7.77</ecNumber>
    </recommendedName>
    <alternativeName>
        <fullName evidence="8">GTP:molybdopterin guanylyltransferase</fullName>
    </alternativeName>
    <alternativeName>
        <fullName evidence="8">Mo-MPT guanylyltransferase</fullName>
    </alternativeName>
    <alternativeName>
        <fullName evidence="8">Molybdopterin guanylyltransferase</fullName>
    </alternativeName>
    <alternativeName>
        <fullName evidence="8">Molybdopterin-guanine dinucleotide synthase</fullName>
        <shortName evidence="8">MGD synthase</shortName>
    </alternativeName>
</protein>
<comment type="cofactor">
    <cofactor evidence="8">
        <name>Mg(2+)</name>
        <dbReference type="ChEBI" id="CHEBI:18420"/>
    </cofactor>
</comment>
<comment type="similarity">
    <text evidence="8">Belongs to the MobA family.</text>
</comment>
<comment type="function">
    <text evidence="8">Transfers a GMP moiety from GTP to Mo-molybdopterin (Mo-MPT) cofactor (Moco or molybdenum cofactor) to form Mo-molybdopterin guanine dinucleotide (Mo-MGD) cofactor.</text>
</comment>
<comment type="subcellular location">
    <subcellularLocation>
        <location evidence="8">Cytoplasm</location>
    </subcellularLocation>
</comment>
<evidence type="ECO:0000256" key="6">
    <source>
        <dbReference type="ARBA" id="ARBA00023134"/>
    </source>
</evidence>
<evidence type="ECO:0000256" key="4">
    <source>
        <dbReference type="ARBA" id="ARBA00022741"/>
    </source>
</evidence>
<feature type="binding site" evidence="8">
    <location>
        <position position="264"/>
    </location>
    <ligand>
        <name>GTP</name>
        <dbReference type="ChEBI" id="CHEBI:37565"/>
    </ligand>
</feature>
<feature type="binding site" evidence="8">
    <location>
        <position position="293"/>
    </location>
    <ligand>
        <name>GTP</name>
        <dbReference type="ChEBI" id="CHEBI:37565"/>
    </ligand>
</feature>
<proteinExistence type="inferred from homology"/>
<dbReference type="InterPro" id="IPR025877">
    <property type="entry name" value="MobA-like_NTP_Trfase"/>
</dbReference>
<comment type="domain">
    <text evidence="8">The N-terminal domain determines nucleotide recognition and specific binding, while the C-terminal domain determines the specific binding to the target protein.</text>
</comment>
<keyword evidence="2 8" id="KW-0808">Transferase</keyword>
<dbReference type="AlphaFoldDB" id="A0A1G7HVZ0"/>
<keyword evidence="7 8" id="KW-0501">Molybdenum cofactor biosynthesis</keyword>
<keyword evidence="1 8" id="KW-0963">Cytoplasm</keyword>
<keyword evidence="3 8" id="KW-0479">Metal-binding</keyword>
<dbReference type="EC" id="2.7.7.77" evidence="8"/>
<feature type="domain" description="MobA-like NTP transferase" evidence="9">
    <location>
        <begin position="203"/>
        <end position="347"/>
    </location>
</feature>
<feature type="binding site" evidence="8">
    <location>
        <position position="218"/>
    </location>
    <ligand>
        <name>GTP</name>
        <dbReference type="ChEBI" id="CHEBI:37565"/>
    </ligand>
</feature>
<feature type="binding site" evidence="8">
    <location>
        <begin position="206"/>
        <end position="208"/>
    </location>
    <ligand>
        <name>GTP</name>
        <dbReference type="ChEBI" id="CHEBI:37565"/>
    </ligand>
</feature>
<dbReference type="InterPro" id="IPR013482">
    <property type="entry name" value="Molybde_CF_guanTrfase"/>
</dbReference>
<name>A0A1G7HVZ0_9SPHI</name>
<evidence type="ECO:0000256" key="5">
    <source>
        <dbReference type="ARBA" id="ARBA00022842"/>
    </source>
</evidence>
<dbReference type="STRING" id="1391627.SAMN05216464_11242"/>
<gene>
    <name evidence="8" type="primary">mobA</name>
    <name evidence="10" type="ORF">SAMN05216464_11242</name>
</gene>
<dbReference type="SUPFAM" id="SSF53448">
    <property type="entry name" value="Nucleotide-diphospho-sugar transferases"/>
    <property type="match status" value="1"/>
</dbReference>